<keyword evidence="1" id="KW-0614">Plasmid</keyword>
<evidence type="ECO:0000313" key="2">
    <source>
        <dbReference type="Proteomes" id="UP000002204"/>
    </source>
</evidence>
<dbReference type="AlphaFoldDB" id="Q3L9U1"/>
<dbReference type="KEGG" id="rer:RER_pREL1-00790"/>
<reference evidence="1 2" key="2">
    <citation type="journal article" date="2006" name="Environ. Microbiol.">
        <title>Sequence analysis of three plasmids harboured in Rhodococcus erythropolis strain PR4.</title>
        <authorList>
            <person name="Sekine M."/>
            <person name="Tanikawa S."/>
            <person name="Omata S."/>
            <person name="Saito M."/>
            <person name="Fujisawa T."/>
            <person name="Tsukatani N."/>
            <person name="Tajima T."/>
            <person name="Sekigawa T."/>
            <person name="Kosugi H."/>
            <person name="Matsuo Y."/>
            <person name="Nishiko R."/>
            <person name="Imamura K."/>
            <person name="Ito M."/>
            <person name="Narita H."/>
            <person name="Tago S."/>
            <person name="Fujita N."/>
            <person name="Harayama S."/>
        </authorList>
    </citation>
    <scope>NUCLEOTIDE SEQUENCE [LARGE SCALE GENOMIC DNA]</scope>
    <source>
        <strain evidence="2">PR4 / NBRC 100887</strain>
        <plasmid evidence="1 2">pREL1</plasmid>
    </source>
</reference>
<sequence>MKEKEPSERSPGKVVDLGLMFVDCLQAPELSRSVSTVRIALKVPAVIETVVPLGRTNIRQRKTSWTSHHSSSASQ</sequence>
<reference evidence="2" key="1">
    <citation type="submission" date="2005-03" db="EMBL/GenBank/DDBJ databases">
        <title>Comparison of the complete genome sequences of Rhodococcus erythropolis PR4 and Rhodococcus opacus B4.</title>
        <authorList>
            <person name="Takarada H."/>
            <person name="Sekine M."/>
            <person name="Hosoyama A."/>
            <person name="Yamada R."/>
            <person name="Fujisawa T."/>
            <person name="Omata S."/>
            <person name="Shimizu A."/>
            <person name="Tsukatani N."/>
            <person name="Tanikawa S."/>
            <person name="Fujita N."/>
            <person name="Harayama S."/>
        </authorList>
    </citation>
    <scope>NUCLEOTIDE SEQUENCE [LARGE SCALE GENOMIC DNA]</scope>
    <source>
        <strain evidence="2">PR4 / NBRC 100887</strain>
        <plasmid evidence="2">pREL1</plasmid>
    </source>
</reference>
<dbReference type="Proteomes" id="UP000002204">
    <property type="component" value="Plasmid pREL1"/>
</dbReference>
<name>Q3L9U1_RHOE4</name>
<dbReference type="EMBL" id="AP008931">
    <property type="protein sequence ID" value="BAE46022.1"/>
    <property type="molecule type" value="Genomic_DNA"/>
</dbReference>
<geneLocation type="plasmid" evidence="1 2">
    <name>pREL1</name>
</geneLocation>
<evidence type="ECO:0000313" key="1">
    <source>
        <dbReference type="EMBL" id="BAE46022.1"/>
    </source>
</evidence>
<organism evidence="1 2">
    <name type="scientific">Rhodococcus erythropolis (strain PR4 / NBRC 100887)</name>
    <dbReference type="NCBI Taxonomy" id="234621"/>
    <lineage>
        <taxon>Bacteria</taxon>
        <taxon>Bacillati</taxon>
        <taxon>Actinomycetota</taxon>
        <taxon>Actinomycetes</taxon>
        <taxon>Mycobacteriales</taxon>
        <taxon>Nocardiaceae</taxon>
        <taxon>Rhodococcus</taxon>
        <taxon>Rhodococcus erythropolis group</taxon>
    </lineage>
</organism>
<dbReference type="HOGENOM" id="CLU_2668645_0_0_11"/>
<accession>Q3L9U1</accession>
<protein>
    <submittedName>
        <fullName evidence="1">Uncharacterized protein</fullName>
    </submittedName>
</protein>
<proteinExistence type="predicted"/>
<gene>
    <name evidence="1" type="ordered locus">RER_pREL1-00790</name>
</gene>